<feature type="compositionally biased region" description="Low complexity" evidence="9">
    <location>
        <begin position="566"/>
        <end position="575"/>
    </location>
</feature>
<evidence type="ECO:0000256" key="1">
    <source>
        <dbReference type="ARBA" id="ARBA00010107"/>
    </source>
</evidence>
<comment type="similarity">
    <text evidence="1 8">Belongs to the MYST (SAS/MOZ) family.</text>
</comment>
<dbReference type="Gene3D" id="1.10.10.10">
    <property type="entry name" value="Winged helix-like DNA-binding domain superfamily/Winged helix DNA-binding domain"/>
    <property type="match status" value="1"/>
</dbReference>
<feature type="region of interest" description="Disordered" evidence="9">
    <location>
        <begin position="470"/>
        <end position="508"/>
    </location>
</feature>
<dbReference type="EMBL" id="JAEFCI010004765">
    <property type="protein sequence ID" value="KAG5460755.1"/>
    <property type="molecule type" value="Genomic_DNA"/>
</dbReference>
<dbReference type="Proteomes" id="UP000673691">
    <property type="component" value="Unassembled WGS sequence"/>
</dbReference>
<dbReference type="GO" id="GO:0003682">
    <property type="term" value="F:chromatin binding"/>
    <property type="evidence" value="ECO:0007669"/>
    <property type="project" value="TreeGrafter"/>
</dbReference>
<keyword evidence="8" id="KW-0539">Nucleus</keyword>
<evidence type="ECO:0000313" key="11">
    <source>
        <dbReference type="EMBL" id="KAG5460755.1"/>
    </source>
</evidence>
<proteinExistence type="inferred from homology"/>
<evidence type="ECO:0000256" key="6">
    <source>
        <dbReference type="ARBA" id="ARBA00022990"/>
    </source>
</evidence>
<feature type="compositionally biased region" description="Low complexity" evidence="9">
    <location>
        <begin position="161"/>
        <end position="175"/>
    </location>
</feature>
<protein>
    <recommendedName>
        <fullName evidence="2 8">Histone acetyltransferase</fullName>
        <ecNumber evidence="2 8">2.3.1.48</ecNumber>
    </recommendedName>
</protein>
<dbReference type="InterPro" id="IPR036388">
    <property type="entry name" value="WH-like_DNA-bd_sf"/>
</dbReference>
<evidence type="ECO:0000256" key="9">
    <source>
        <dbReference type="SAM" id="MobiDB-lite"/>
    </source>
</evidence>
<organism evidence="11 12">
    <name type="scientific">Olpidium bornovanus</name>
    <dbReference type="NCBI Taxonomy" id="278681"/>
    <lineage>
        <taxon>Eukaryota</taxon>
        <taxon>Fungi</taxon>
        <taxon>Fungi incertae sedis</taxon>
        <taxon>Olpidiomycota</taxon>
        <taxon>Olpidiomycotina</taxon>
        <taxon>Olpidiomycetes</taxon>
        <taxon>Olpidiales</taxon>
        <taxon>Olpidiaceae</taxon>
        <taxon>Olpidium</taxon>
    </lineage>
</organism>
<feature type="region of interest" description="Disordered" evidence="9">
    <location>
        <begin position="548"/>
        <end position="621"/>
    </location>
</feature>
<name>A0A8H7ZWM5_9FUNG</name>
<keyword evidence="3" id="KW-0808">Transferase</keyword>
<dbReference type="GO" id="GO:0004402">
    <property type="term" value="F:histone acetyltransferase activity"/>
    <property type="evidence" value="ECO:0007669"/>
    <property type="project" value="InterPro"/>
</dbReference>
<feature type="compositionally biased region" description="Basic and acidic residues" evidence="9">
    <location>
        <begin position="250"/>
        <end position="260"/>
    </location>
</feature>
<dbReference type="InterPro" id="IPR002717">
    <property type="entry name" value="HAT_MYST-type"/>
</dbReference>
<dbReference type="PANTHER" id="PTHR10615:SF161">
    <property type="entry name" value="HISTONE ACETYLTRANSFERASE KAT7"/>
    <property type="match status" value="1"/>
</dbReference>
<gene>
    <name evidence="11" type="ORF">BJ554DRAFT_7156</name>
</gene>
<dbReference type="GO" id="GO:0008270">
    <property type="term" value="F:zinc ion binding"/>
    <property type="evidence" value="ECO:0007669"/>
    <property type="project" value="UniProtKB-KW"/>
</dbReference>
<evidence type="ECO:0000256" key="4">
    <source>
        <dbReference type="ARBA" id="ARBA00022771"/>
    </source>
</evidence>
<evidence type="ECO:0000256" key="3">
    <source>
        <dbReference type="ARBA" id="ARBA00022679"/>
    </source>
</evidence>
<reference evidence="11 12" key="1">
    <citation type="journal article" name="Sci. Rep.">
        <title>Genome-scale phylogenetic analyses confirm Olpidium as the closest living zoosporic fungus to the non-flagellated, terrestrial fungi.</title>
        <authorList>
            <person name="Chang Y."/>
            <person name="Rochon D."/>
            <person name="Sekimoto S."/>
            <person name="Wang Y."/>
            <person name="Chovatia M."/>
            <person name="Sandor L."/>
            <person name="Salamov A."/>
            <person name="Grigoriev I.V."/>
            <person name="Stajich J.E."/>
            <person name="Spatafora J.W."/>
        </authorList>
    </citation>
    <scope>NUCLEOTIDE SEQUENCE [LARGE SCALE GENOMIC DNA]</scope>
    <source>
        <strain evidence="11">S191</strain>
    </source>
</reference>
<feature type="region of interest" description="Disordered" evidence="9">
    <location>
        <begin position="1"/>
        <end position="314"/>
    </location>
</feature>
<feature type="compositionally biased region" description="Low complexity" evidence="9">
    <location>
        <begin position="187"/>
        <end position="202"/>
    </location>
</feature>
<feature type="compositionally biased region" description="Basic residues" evidence="9">
    <location>
        <begin position="61"/>
        <end position="71"/>
    </location>
</feature>
<keyword evidence="5" id="KW-0862">Zinc</keyword>
<dbReference type="Gene3D" id="3.30.60.60">
    <property type="entry name" value="N-acetyl transferase-like"/>
    <property type="match status" value="1"/>
</dbReference>
<evidence type="ECO:0000256" key="5">
    <source>
        <dbReference type="ARBA" id="ARBA00022833"/>
    </source>
</evidence>
<feature type="compositionally biased region" description="Low complexity" evidence="9">
    <location>
        <begin position="305"/>
        <end position="314"/>
    </location>
</feature>
<accession>A0A8H7ZWM5</accession>
<keyword evidence="4" id="KW-0479">Metal-binding</keyword>
<dbReference type="GO" id="GO:0003712">
    <property type="term" value="F:transcription coregulator activity"/>
    <property type="evidence" value="ECO:0007669"/>
    <property type="project" value="TreeGrafter"/>
</dbReference>
<feature type="domain" description="MYST-type HAT" evidence="10">
    <location>
        <begin position="276"/>
        <end position="542"/>
    </location>
</feature>
<dbReference type="PROSITE" id="PS51726">
    <property type="entry name" value="MYST_HAT"/>
    <property type="match status" value="1"/>
</dbReference>
<dbReference type="PANTHER" id="PTHR10615">
    <property type="entry name" value="HISTONE ACETYLTRANSFERASE"/>
    <property type="match status" value="1"/>
</dbReference>
<evidence type="ECO:0000256" key="2">
    <source>
        <dbReference type="ARBA" id="ARBA00013184"/>
    </source>
</evidence>
<comment type="catalytic activity">
    <reaction evidence="8">
        <text>L-lysyl-[protein] + acetyl-CoA = N(6)-acetyl-L-lysyl-[protein] + CoA + H(+)</text>
        <dbReference type="Rhea" id="RHEA:45948"/>
        <dbReference type="Rhea" id="RHEA-COMP:9752"/>
        <dbReference type="Rhea" id="RHEA-COMP:10731"/>
        <dbReference type="ChEBI" id="CHEBI:15378"/>
        <dbReference type="ChEBI" id="CHEBI:29969"/>
        <dbReference type="ChEBI" id="CHEBI:57287"/>
        <dbReference type="ChEBI" id="CHEBI:57288"/>
        <dbReference type="ChEBI" id="CHEBI:61930"/>
        <dbReference type="EC" id="2.3.1.48"/>
    </reaction>
</comment>
<feature type="compositionally biased region" description="Pro residues" evidence="9">
    <location>
        <begin position="553"/>
        <end position="565"/>
    </location>
</feature>
<evidence type="ECO:0000313" key="12">
    <source>
        <dbReference type="Proteomes" id="UP000673691"/>
    </source>
</evidence>
<dbReference type="GO" id="GO:0000785">
    <property type="term" value="C:chromatin"/>
    <property type="evidence" value="ECO:0007669"/>
    <property type="project" value="TreeGrafter"/>
</dbReference>
<dbReference type="GO" id="GO:0006357">
    <property type="term" value="P:regulation of transcription by RNA polymerase II"/>
    <property type="evidence" value="ECO:0007669"/>
    <property type="project" value="TreeGrafter"/>
</dbReference>
<feature type="compositionally biased region" description="Low complexity" evidence="9">
    <location>
        <begin position="598"/>
        <end position="615"/>
    </location>
</feature>
<dbReference type="AlphaFoldDB" id="A0A8H7ZWM5"/>
<dbReference type="InterPro" id="IPR016181">
    <property type="entry name" value="Acyl_CoA_acyltransferase"/>
</dbReference>
<comment type="subcellular location">
    <subcellularLocation>
        <location evidence="8">Nucleus</location>
    </subcellularLocation>
</comment>
<dbReference type="InterPro" id="IPR050603">
    <property type="entry name" value="MYST_HAT"/>
</dbReference>
<dbReference type="OrthoDB" id="787137at2759"/>
<comment type="caution">
    <text evidence="11">The sequence shown here is derived from an EMBL/GenBank/DDBJ whole genome shotgun (WGS) entry which is preliminary data.</text>
</comment>
<feature type="active site" description="Proton donor/acceptor" evidence="7">
    <location>
        <position position="414"/>
    </location>
</feature>
<evidence type="ECO:0000259" key="10">
    <source>
        <dbReference type="PROSITE" id="PS51726"/>
    </source>
</evidence>
<evidence type="ECO:0000256" key="7">
    <source>
        <dbReference type="PIRSR" id="PIRSR602717-51"/>
    </source>
</evidence>
<evidence type="ECO:0000256" key="8">
    <source>
        <dbReference type="RuleBase" id="RU361211"/>
    </source>
</evidence>
<keyword evidence="12" id="KW-1185">Reference proteome</keyword>
<dbReference type="SUPFAM" id="SSF55729">
    <property type="entry name" value="Acyl-CoA N-acyltransferases (Nat)"/>
    <property type="match status" value="1"/>
</dbReference>
<dbReference type="Pfam" id="PF01853">
    <property type="entry name" value="MOZ_SAS"/>
    <property type="match status" value="1"/>
</dbReference>
<dbReference type="GO" id="GO:0005634">
    <property type="term" value="C:nucleus"/>
    <property type="evidence" value="ECO:0007669"/>
    <property type="project" value="UniProtKB-SubCell"/>
</dbReference>
<keyword evidence="4" id="KW-0863">Zinc-finger</keyword>
<sequence length="621" mass="66018">MPRSARHASRTESAEPDTLANDTASAGSGNRAPSRRSRLGGRGPELADSTAETDDNSRHGQAPRRSARHGKASLAPDEPRVESSTGNGLMPRRSSRMSNSALFKRPVEPAEPPVKIRYPNRGPHHCSRCGDTGHHSNSRKCPGLRPQESTTSADVNIETGAKTPAEPASTSASAADNEPPSSAADNEPAAESSTEPAATSSAPDREQEPAPTQPSFRPSRSTAREASSRKRPAQSDAEGEDGSNARAKRAATDSRSRGPEADAEPEGVEVVLERKASAASGGRVANGAQESAESEEERAEKARQAKGAPAAGLAAGIASHFGGMLTAEEADQSKTTPNEADRLRFRLAKEKAEPPKTKDRPEPADGCEEEEAFVLPDPPAKIESIHFGDFIIDTWYTAPYPEEYAQEGTTGSPEKPLSDLGLLSYRSYWKTAVFTRMLTFKNADEVSVDGTTGMTADDVISTLEINGILRQVPEDELPPDDTSATADAAADRRPPSASSPDRRRPRSRYKLVVDRAAVSAWVRKQEAKGYIKVDPERLRWSPYIAHGAAAAQPPSPQPPPPPPPSTAAARARVGGTPRGRRDAGRGRIGVLSRRRPRAPSSERGAPGPPFAAAAANCDPRC</sequence>
<keyword evidence="6" id="KW-0007">Acetylation</keyword>
<dbReference type="EC" id="2.3.1.48" evidence="2 8"/>